<dbReference type="GO" id="GO:1990112">
    <property type="term" value="C:RQC complex"/>
    <property type="evidence" value="ECO:0007669"/>
    <property type="project" value="TreeGrafter"/>
</dbReference>
<dbReference type="GO" id="GO:0043023">
    <property type="term" value="F:ribosomal large subunit binding"/>
    <property type="evidence" value="ECO:0007669"/>
    <property type="project" value="TreeGrafter"/>
</dbReference>
<dbReference type="EMBL" id="JAFREP010000008">
    <property type="protein sequence ID" value="MBO1319086.1"/>
    <property type="molecule type" value="Genomic_DNA"/>
</dbReference>
<dbReference type="PANTHER" id="PTHR15239:SF6">
    <property type="entry name" value="RIBOSOME QUALITY CONTROL COMPLEX SUBUNIT NEMF"/>
    <property type="match status" value="1"/>
</dbReference>
<keyword evidence="3" id="KW-1185">Reference proteome</keyword>
<dbReference type="Pfam" id="PF05670">
    <property type="entry name" value="NFACT-R_1"/>
    <property type="match status" value="1"/>
</dbReference>
<accession>A0A8J7U597</accession>
<gene>
    <name evidence="2" type="ORF">J3U88_11505</name>
</gene>
<dbReference type="InterPro" id="IPR008532">
    <property type="entry name" value="NFACT_RNA-bd"/>
</dbReference>
<evidence type="ECO:0000313" key="2">
    <source>
        <dbReference type="EMBL" id="MBO1319086.1"/>
    </source>
</evidence>
<evidence type="ECO:0000259" key="1">
    <source>
        <dbReference type="Pfam" id="PF05670"/>
    </source>
</evidence>
<sequence length="132" mass="14449">MKQALEGVRCFDMPDGWEILVGKTAKDNDRLSLRIGRAGDFWFHVAGMPGSHVVARHEAQPLQCPREVKRVAAGLAAFYSKAKTGGQVAVHWTTCKNVSKKPGLAPGKVMLKKYEAIKISPLDPDEYFGGNP</sequence>
<name>A0A8J7U597_9BACT</name>
<dbReference type="InterPro" id="IPR051608">
    <property type="entry name" value="RQC_Subunit_NEMF"/>
</dbReference>
<comment type="caution">
    <text evidence="2">The sequence shown here is derived from an EMBL/GenBank/DDBJ whole genome shotgun (WGS) entry which is preliminary data.</text>
</comment>
<proteinExistence type="predicted"/>
<dbReference type="GO" id="GO:0072344">
    <property type="term" value="P:rescue of stalled ribosome"/>
    <property type="evidence" value="ECO:0007669"/>
    <property type="project" value="TreeGrafter"/>
</dbReference>
<dbReference type="AlphaFoldDB" id="A0A8J7U597"/>
<dbReference type="Proteomes" id="UP000664417">
    <property type="component" value="Unassembled WGS sequence"/>
</dbReference>
<protein>
    <submittedName>
        <fullName evidence="2">DUF814 domain-containing protein</fullName>
    </submittedName>
</protein>
<evidence type="ECO:0000313" key="3">
    <source>
        <dbReference type="Proteomes" id="UP000664417"/>
    </source>
</evidence>
<feature type="domain" description="NFACT RNA-binding" evidence="1">
    <location>
        <begin position="9"/>
        <end position="112"/>
    </location>
</feature>
<organism evidence="2 3">
    <name type="scientific">Acanthopleuribacter pedis</name>
    <dbReference type="NCBI Taxonomy" id="442870"/>
    <lineage>
        <taxon>Bacteria</taxon>
        <taxon>Pseudomonadati</taxon>
        <taxon>Acidobacteriota</taxon>
        <taxon>Holophagae</taxon>
        <taxon>Acanthopleuribacterales</taxon>
        <taxon>Acanthopleuribacteraceae</taxon>
        <taxon>Acanthopleuribacter</taxon>
    </lineage>
</organism>
<dbReference type="GO" id="GO:0000049">
    <property type="term" value="F:tRNA binding"/>
    <property type="evidence" value="ECO:0007669"/>
    <property type="project" value="TreeGrafter"/>
</dbReference>
<dbReference type="PANTHER" id="PTHR15239">
    <property type="entry name" value="NUCLEAR EXPORT MEDIATOR FACTOR NEMF"/>
    <property type="match status" value="1"/>
</dbReference>
<dbReference type="RefSeq" id="WP_207858906.1">
    <property type="nucleotide sequence ID" value="NZ_JAFREP010000008.1"/>
</dbReference>
<reference evidence="2" key="1">
    <citation type="submission" date="2021-03" db="EMBL/GenBank/DDBJ databases">
        <authorList>
            <person name="Wang G."/>
        </authorList>
    </citation>
    <scope>NUCLEOTIDE SEQUENCE</scope>
    <source>
        <strain evidence="2">KCTC 12899</strain>
    </source>
</reference>